<sequence length="384" mass="41867">MPPRKRNLALLIATAVISSQSASSFFLKAPATSSFKTKIHHEYKSSSSSLHMISNLPGMKKDNQNVDLPRDVKDAVSSCRQSVQKALEQRKSRMIIEMPVGAKFGVEKAGSSKSNKKKSALAAMQQNDDASGGPTQEMLDTSDRELARLFVEMFQPVGGENVAVVFNQGELADLAGKKWQGDASASCKIMSLNRRAKVPGGAGGRGMGGKKDKKKKKMGFAAKLAAEVEDDGSSPSSSGPFKLPEGCEVALFVSPGPREYIIIERICNEVGMGTLVILLNSRLDKMEKFASPAAEELFTEEFENIFHLAASPYQKVSPNCLVYHAFPNDWILARKPKVGAPKTIARQQSKFTEEECRVAYESLEIGDVEKGVENALENVANWFK</sequence>
<gene>
    <name evidence="4" type="ORF">DBRI00130_LOCUS39355</name>
</gene>
<feature type="region of interest" description="Disordered" evidence="1">
    <location>
        <begin position="107"/>
        <end position="138"/>
    </location>
</feature>
<proteinExistence type="predicted"/>
<dbReference type="InterPro" id="IPR018962">
    <property type="entry name" value="DUF1995"/>
</dbReference>
<dbReference type="PANTHER" id="PTHR35509:SF1">
    <property type="entry name" value="DOMAIN PROTEIN, PUTATIVE (DUF1995)-RELATED"/>
    <property type="match status" value="1"/>
</dbReference>
<accession>A0A7S4WAL2</accession>
<feature type="domain" description="DUF1995" evidence="3">
    <location>
        <begin position="69"/>
        <end position="356"/>
    </location>
</feature>
<keyword evidence="2" id="KW-0732">Signal</keyword>
<dbReference type="PANTHER" id="PTHR35509">
    <property type="entry name" value="DOMAIN PROTEIN, PUTATIVE (DUF1995)-RELATED"/>
    <property type="match status" value="1"/>
</dbReference>
<evidence type="ECO:0000313" key="4">
    <source>
        <dbReference type="EMBL" id="CAE4656162.1"/>
    </source>
</evidence>
<protein>
    <recommendedName>
        <fullName evidence="3">DUF1995 domain-containing protein</fullName>
    </recommendedName>
</protein>
<dbReference type="AlphaFoldDB" id="A0A7S4WAL2"/>
<evidence type="ECO:0000259" key="3">
    <source>
        <dbReference type="Pfam" id="PF09353"/>
    </source>
</evidence>
<dbReference type="EMBL" id="HBNS01054217">
    <property type="protein sequence ID" value="CAE4656162.1"/>
    <property type="molecule type" value="Transcribed_RNA"/>
</dbReference>
<organism evidence="4">
    <name type="scientific">Ditylum brightwellii</name>
    <dbReference type="NCBI Taxonomy" id="49249"/>
    <lineage>
        <taxon>Eukaryota</taxon>
        <taxon>Sar</taxon>
        <taxon>Stramenopiles</taxon>
        <taxon>Ochrophyta</taxon>
        <taxon>Bacillariophyta</taxon>
        <taxon>Mediophyceae</taxon>
        <taxon>Lithodesmiophycidae</taxon>
        <taxon>Lithodesmiales</taxon>
        <taxon>Lithodesmiaceae</taxon>
        <taxon>Ditylum</taxon>
    </lineage>
</organism>
<dbReference type="Pfam" id="PF09353">
    <property type="entry name" value="DUF1995"/>
    <property type="match status" value="1"/>
</dbReference>
<feature type="signal peptide" evidence="2">
    <location>
        <begin position="1"/>
        <end position="24"/>
    </location>
</feature>
<feature type="chain" id="PRO_5031305073" description="DUF1995 domain-containing protein" evidence="2">
    <location>
        <begin position="25"/>
        <end position="384"/>
    </location>
</feature>
<evidence type="ECO:0000256" key="2">
    <source>
        <dbReference type="SAM" id="SignalP"/>
    </source>
</evidence>
<name>A0A7S4WAL2_9STRA</name>
<evidence type="ECO:0000256" key="1">
    <source>
        <dbReference type="SAM" id="MobiDB-lite"/>
    </source>
</evidence>
<reference evidence="4" key="1">
    <citation type="submission" date="2021-01" db="EMBL/GenBank/DDBJ databases">
        <authorList>
            <person name="Corre E."/>
            <person name="Pelletier E."/>
            <person name="Niang G."/>
            <person name="Scheremetjew M."/>
            <person name="Finn R."/>
            <person name="Kale V."/>
            <person name="Holt S."/>
            <person name="Cochrane G."/>
            <person name="Meng A."/>
            <person name="Brown T."/>
            <person name="Cohen L."/>
        </authorList>
    </citation>
    <scope>NUCLEOTIDE SEQUENCE</scope>
    <source>
        <strain evidence="4">GSO104</strain>
    </source>
</reference>
<dbReference type="InterPro" id="IPR053021">
    <property type="entry name" value="Chloroplast_ADK"/>
</dbReference>